<dbReference type="AlphaFoldDB" id="W7INU9"/>
<evidence type="ECO:0000256" key="4">
    <source>
        <dbReference type="ARBA" id="ARBA00048819"/>
    </source>
</evidence>
<dbReference type="Pfam" id="PF04107">
    <property type="entry name" value="GCS2"/>
    <property type="match status" value="1"/>
</dbReference>
<dbReference type="SUPFAM" id="SSF55931">
    <property type="entry name" value="Glutamine synthetase/guanido kinase"/>
    <property type="match status" value="1"/>
</dbReference>
<comment type="similarity">
    <text evidence="5">Belongs to the glutamate--cysteine ligase type 2 family. YbdK subfamily.</text>
</comment>
<organism evidence="6 7">
    <name type="scientific">Actinokineospora spheciospongiae</name>
    <dbReference type="NCBI Taxonomy" id="909613"/>
    <lineage>
        <taxon>Bacteria</taxon>
        <taxon>Bacillati</taxon>
        <taxon>Actinomycetota</taxon>
        <taxon>Actinomycetes</taxon>
        <taxon>Pseudonocardiales</taxon>
        <taxon>Pseudonocardiaceae</taxon>
        <taxon>Actinokineospora</taxon>
    </lineage>
</organism>
<keyword evidence="3 5" id="KW-0067">ATP-binding</keyword>
<comment type="caution">
    <text evidence="6">The sequence shown here is derived from an EMBL/GenBank/DDBJ whole genome shotgun (WGS) entry which is preliminary data.</text>
</comment>
<dbReference type="NCBIfam" id="TIGR02050">
    <property type="entry name" value="gshA_cyan_rel"/>
    <property type="match status" value="1"/>
</dbReference>
<dbReference type="eggNOG" id="COG2170">
    <property type="taxonomic scope" value="Bacteria"/>
</dbReference>
<comment type="function">
    <text evidence="5">ATP-dependent carboxylate-amine ligase which exhibits weak glutamate--cysteine ligase activity.</text>
</comment>
<evidence type="ECO:0000313" key="7">
    <source>
        <dbReference type="Proteomes" id="UP000019277"/>
    </source>
</evidence>
<dbReference type="HAMAP" id="MF_01609">
    <property type="entry name" value="Glu_cys_ligase_2"/>
    <property type="match status" value="1"/>
</dbReference>
<dbReference type="PANTHER" id="PTHR36510">
    <property type="entry name" value="GLUTAMATE--CYSTEINE LIGASE 2-RELATED"/>
    <property type="match status" value="1"/>
</dbReference>
<dbReference type="GO" id="GO:0005524">
    <property type="term" value="F:ATP binding"/>
    <property type="evidence" value="ECO:0007669"/>
    <property type="project" value="UniProtKB-KW"/>
</dbReference>
<sequence>MAFQADDGVTVGIEEEFLLLDEATGLPAPRSAEVLGRARLTRGALHAELMQTQVEVASGVCRTLSEVGSQVCEARTALTATAAELGMRLAACGVPVIEGGAAAGSVGPRFAEIFERFGPVFSDYQVSGCHVHVGVGDRDTAVAVLNHVSPWLPTLLALSANSAVRYGRDHRQASLRVLDQARLPGFGLPPWFASAADHDRQVDRLVDLGVLVDDRMTFWLVRPSAHLPTVELRAADTVVEPWEAVLQVALSRALVRTALTELAAGREGPRLDPQVAAASVWAAARHGLTGPAIDPVRATPSTGRRRVGDLLDRVGPALEEMGDLAFTTAAVDVLVRAGSGADRQRAALRAGGVDRVVDCVVAGLEDPIAAVTRLGAAVST</sequence>
<keyword evidence="2 5" id="KW-0547">Nucleotide-binding</keyword>
<dbReference type="RefSeq" id="WP_233427928.1">
    <property type="nucleotide sequence ID" value="NZ_AYXG01000246.1"/>
</dbReference>
<dbReference type="GO" id="GO:0004357">
    <property type="term" value="F:glutamate-cysteine ligase activity"/>
    <property type="evidence" value="ECO:0007669"/>
    <property type="project" value="UniProtKB-EC"/>
</dbReference>
<reference evidence="6 7" key="1">
    <citation type="journal article" date="2014" name="Genome Announc.">
        <title>Draft Genome Sequence of the Antitrypanosomally Active Sponge-Associated Bacterium Actinokineospora sp. Strain EG49.</title>
        <authorList>
            <person name="Harjes J."/>
            <person name="Ryu T."/>
            <person name="Abdelmohsen U.R."/>
            <person name="Moitinho-Silva L."/>
            <person name="Horn H."/>
            <person name="Ravasi T."/>
            <person name="Hentschel U."/>
        </authorList>
    </citation>
    <scope>NUCLEOTIDE SEQUENCE [LARGE SCALE GENOMIC DNA]</scope>
    <source>
        <strain evidence="6 7">EG49</strain>
    </source>
</reference>
<dbReference type="PANTHER" id="PTHR36510:SF1">
    <property type="entry name" value="GLUTAMATE--CYSTEINE LIGASE 2-RELATED"/>
    <property type="match status" value="1"/>
</dbReference>
<evidence type="ECO:0000256" key="5">
    <source>
        <dbReference type="HAMAP-Rule" id="MF_01609"/>
    </source>
</evidence>
<evidence type="ECO:0000256" key="2">
    <source>
        <dbReference type="ARBA" id="ARBA00022741"/>
    </source>
</evidence>
<gene>
    <name evidence="6" type="ORF">UO65_6492</name>
</gene>
<evidence type="ECO:0000256" key="3">
    <source>
        <dbReference type="ARBA" id="ARBA00022840"/>
    </source>
</evidence>
<evidence type="ECO:0000313" key="6">
    <source>
        <dbReference type="EMBL" id="EWC58231.1"/>
    </source>
</evidence>
<keyword evidence="1 5" id="KW-0436">Ligase</keyword>
<dbReference type="STRING" id="909613.UO65_6492"/>
<dbReference type="EC" id="6.3.2.2" evidence="5"/>
<protein>
    <recommendedName>
        <fullName evidence="5">Putative glutamate--cysteine ligase 2</fullName>
        <ecNumber evidence="5">6.3.2.2</ecNumber>
    </recommendedName>
    <alternativeName>
        <fullName evidence="5">Gamma-glutamylcysteine synthetase 2</fullName>
        <shortName evidence="5">GCS 2</shortName>
        <shortName evidence="5">Gamma-GCS 2</shortName>
    </alternativeName>
</protein>
<dbReference type="InterPro" id="IPR014746">
    <property type="entry name" value="Gln_synth/guanido_kin_cat_dom"/>
</dbReference>
<proteinExistence type="inferred from homology"/>
<name>W7INU9_9PSEU</name>
<dbReference type="InterPro" id="IPR011793">
    <property type="entry name" value="YbdK"/>
</dbReference>
<accession>W7INU9</accession>
<dbReference type="InterPro" id="IPR050141">
    <property type="entry name" value="GCL_type2/YbdK_subfam"/>
</dbReference>
<dbReference type="EMBL" id="AYXG01000246">
    <property type="protein sequence ID" value="EWC58231.1"/>
    <property type="molecule type" value="Genomic_DNA"/>
</dbReference>
<evidence type="ECO:0000256" key="1">
    <source>
        <dbReference type="ARBA" id="ARBA00022598"/>
    </source>
</evidence>
<keyword evidence="7" id="KW-1185">Reference proteome</keyword>
<dbReference type="Proteomes" id="UP000019277">
    <property type="component" value="Unassembled WGS sequence"/>
</dbReference>
<dbReference type="InterPro" id="IPR006336">
    <property type="entry name" value="GCS2"/>
</dbReference>
<dbReference type="GO" id="GO:0042398">
    <property type="term" value="P:modified amino acid biosynthetic process"/>
    <property type="evidence" value="ECO:0007669"/>
    <property type="project" value="InterPro"/>
</dbReference>
<dbReference type="PATRIC" id="fig|909613.9.peg.6489"/>
<dbReference type="Gene3D" id="3.30.590.20">
    <property type="match status" value="1"/>
</dbReference>
<comment type="catalytic activity">
    <reaction evidence="4 5">
        <text>L-cysteine + L-glutamate + ATP = gamma-L-glutamyl-L-cysteine + ADP + phosphate + H(+)</text>
        <dbReference type="Rhea" id="RHEA:13285"/>
        <dbReference type="ChEBI" id="CHEBI:15378"/>
        <dbReference type="ChEBI" id="CHEBI:29985"/>
        <dbReference type="ChEBI" id="CHEBI:30616"/>
        <dbReference type="ChEBI" id="CHEBI:35235"/>
        <dbReference type="ChEBI" id="CHEBI:43474"/>
        <dbReference type="ChEBI" id="CHEBI:58173"/>
        <dbReference type="ChEBI" id="CHEBI:456216"/>
        <dbReference type="EC" id="6.3.2.2"/>
    </reaction>
</comment>